<evidence type="ECO:0000313" key="1">
    <source>
        <dbReference type="EMBL" id="GAA2398564.1"/>
    </source>
</evidence>
<keyword evidence="2" id="KW-1185">Reference proteome</keyword>
<reference evidence="2" key="1">
    <citation type="journal article" date="2019" name="Int. J. Syst. Evol. Microbiol.">
        <title>The Global Catalogue of Microorganisms (GCM) 10K type strain sequencing project: providing services to taxonomists for standard genome sequencing and annotation.</title>
        <authorList>
            <consortium name="The Broad Institute Genomics Platform"/>
            <consortium name="The Broad Institute Genome Sequencing Center for Infectious Disease"/>
            <person name="Wu L."/>
            <person name="Ma J."/>
        </authorList>
    </citation>
    <scope>NUCLEOTIDE SEQUENCE [LARGE SCALE GENOMIC DNA]</scope>
    <source>
        <strain evidence="2">JCM 3325</strain>
    </source>
</reference>
<protein>
    <submittedName>
        <fullName evidence="1">Uncharacterized protein</fullName>
    </submittedName>
</protein>
<gene>
    <name evidence="1" type="ORF">GCM10010191_01630</name>
</gene>
<organism evidence="1 2">
    <name type="scientific">Actinomadura vinacea</name>
    <dbReference type="NCBI Taxonomy" id="115336"/>
    <lineage>
        <taxon>Bacteria</taxon>
        <taxon>Bacillati</taxon>
        <taxon>Actinomycetota</taxon>
        <taxon>Actinomycetes</taxon>
        <taxon>Streptosporangiales</taxon>
        <taxon>Thermomonosporaceae</taxon>
        <taxon>Actinomadura</taxon>
    </lineage>
</organism>
<sequence>MSDQLLAEAHRFLAWAREQGAGLDGTDDSVWFVQGVLESMAEDTEEESSLRMVKCLAYSVYLAELLADTCRDVRRVVEGEGMNLQEVLATREGEHTQFVLSWVLKCLDDPHADNVGFKFAGALSDFGENERAKAMYAELERYREFGDL</sequence>
<accession>A0ABP5VB86</accession>
<dbReference type="RefSeq" id="WP_344586296.1">
    <property type="nucleotide sequence ID" value="NZ_BAAARW010000001.1"/>
</dbReference>
<evidence type="ECO:0000313" key="2">
    <source>
        <dbReference type="Proteomes" id="UP001501231"/>
    </source>
</evidence>
<dbReference type="Proteomes" id="UP001501231">
    <property type="component" value="Unassembled WGS sequence"/>
</dbReference>
<comment type="caution">
    <text evidence="1">The sequence shown here is derived from an EMBL/GenBank/DDBJ whole genome shotgun (WGS) entry which is preliminary data.</text>
</comment>
<proteinExistence type="predicted"/>
<dbReference type="EMBL" id="BAAARW010000001">
    <property type="protein sequence ID" value="GAA2398564.1"/>
    <property type="molecule type" value="Genomic_DNA"/>
</dbReference>
<name>A0ABP5VB86_9ACTN</name>